<dbReference type="Proteomes" id="UP000812287">
    <property type="component" value="Unassembled WGS sequence"/>
</dbReference>
<gene>
    <name evidence="2" type="ORF">BT62DRAFT_1012745</name>
</gene>
<evidence type="ECO:0000256" key="1">
    <source>
        <dbReference type="SAM" id="MobiDB-lite"/>
    </source>
</evidence>
<feature type="region of interest" description="Disordered" evidence="1">
    <location>
        <begin position="260"/>
        <end position="289"/>
    </location>
</feature>
<accession>A0A9P7VG78</accession>
<feature type="compositionally biased region" description="Basic and acidic residues" evidence="1">
    <location>
        <begin position="269"/>
        <end position="289"/>
    </location>
</feature>
<dbReference type="GeneID" id="66100256"/>
<keyword evidence="3" id="KW-1185">Reference proteome</keyword>
<evidence type="ECO:0000313" key="2">
    <source>
        <dbReference type="EMBL" id="KAG7440386.1"/>
    </source>
</evidence>
<reference evidence="2" key="1">
    <citation type="submission" date="2020-11" db="EMBL/GenBank/DDBJ databases">
        <title>Adaptations for nitrogen fixation in a non-lichenized fungal sporocarp promotes dispersal by wood-feeding termites.</title>
        <authorList>
            <consortium name="DOE Joint Genome Institute"/>
            <person name="Koch R.A."/>
            <person name="Yoon G."/>
            <person name="Arayal U."/>
            <person name="Lail K."/>
            <person name="Amirebrahimi M."/>
            <person name="Labutti K."/>
            <person name="Lipzen A."/>
            <person name="Riley R."/>
            <person name="Barry K."/>
            <person name="Henrissat B."/>
            <person name="Grigoriev I.V."/>
            <person name="Herr J.R."/>
            <person name="Aime M.C."/>
        </authorList>
    </citation>
    <scope>NUCLEOTIDE SEQUENCE</scope>
    <source>
        <strain evidence="2">MCA 3950</strain>
    </source>
</reference>
<dbReference type="RefSeq" id="XP_043033886.1">
    <property type="nucleotide sequence ID" value="XM_043177969.1"/>
</dbReference>
<dbReference type="AlphaFoldDB" id="A0A9P7VG78"/>
<protein>
    <submittedName>
        <fullName evidence="2">Uncharacterized protein</fullName>
    </submittedName>
</protein>
<sequence>MSVTSEEARPIFCAEPEIWHTKIGPCVDGPCGRQRRRDAGMAQSHARTTVATTTTRFWRQSQILSPTRRRHVEVTLRIDCSCTRFLCLKGNRQPSPTSLPVSKSSSAHLYSISPLPRISVAQPSPGSPQSFPQENGKVIPTRIADSHFRDSACVPWGSCPKAYELWIHVLTGGGEPSCVTVRRTVLINDGEGTFHSSYAALSERGLENITRFPVIARSKANLPFEIMNSLRLPQRIDDRSLFGTVKTVLYQPPFRREATKDYTSVSCDQQRRHNIDRHASRSSSRERTS</sequence>
<organism evidence="2 3">
    <name type="scientific">Guyanagaster necrorhizus</name>
    <dbReference type="NCBI Taxonomy" id="856835"/>
    <lineage>
        <taxon>Eukaryota</taxon>
        <taxon>Fungi</taxon>
        <taxon>Dikarya</taxon>
        <taxon>Basidiomycota</taxon>
        <taxon>Agaricomycotina</taxon>
        <taxon>Agaricomycetes</taxon>
        <taxon>Agaricomycetidae</taxon>
        <taxon>Agaricales</taxon>
        <taxon>Marasmiineae</taxon>
        <taxon>Physalacriaceae</taxon>
        <taxon>Guyanagaster</taxon>
    </lineage>
</organism>
<proteinExistence type="predicted"/>
<dbReference type="EMBL" id="MU250572">
    <property type="protein sequence ID" value="KAG7440386.1"/>
    <property type="molecule type" value="Genomic_DNA"/>
</dbReference>
<name>A0A9P7VG78_9AGAR</name>
<evidence type="ECO:0000313" key="3">
    <source>
        <dbReference type="Proteomes" id="UP000812287"/>
    </source>
</evidence>
<comment type="caution">
    <text evidence="2">The sequence shown here is derived from an EMBL/GenBank/DDBJ whole genome shotgun (WGS) entry which is preliminary data.</text>
</comment>